<keyword evidence="1" id="KW-0472">Membrane</keyword>
<feature type="transmembrane region" description="Helical" evidence="1">
    <location>
        <begin position="72"/>
        <end position="92"/>
    </location>
</feature>
<organism evidence="3 5">
    <name type="scientific">Micromonospora musae</name>
    <dbReference type="NCBI Taxonomy" id="1894970"/>
    <lineage>
        <taxon>Bacteria</taxon>
        <taxon>Bacillati</taxon>
        <taxon>Actinomycetota</taxon>
        <taxon>Actinomycetes</taxon>
        <taxon>Micromonosporales</taxon>
        <taxon>Micromonosporaceae</taxon>
        <taxon>Micromonospora</taxon>
    </lineage>
</organism>
<keyword evidence="4" id="KW-1185">Reference proteome</keyword>
<feature type="transmembrane region" description="Helical" evidence="1">
    <location>
        <begin position="104"/>
        <end position="125"/>
    </location>
</feature>
<name>A0A3A9YIN7_9ACTN</name>
<gene>
    <name evidence="3" type="ORF">D7044_07020</name>
    <name evidence="2" type="ORF">D7147_15130</name>
</gene>
<evidence type="ECO:0000256" key="1">
    <source>
        <dbReference type="SAM" id="Phobius"/>
    </source>
</evidence>
<dbReference type="EMBL" id="RAZT01000003">
    <property type="protein sequence ID" value="RKN34574.1"/>
    <property type="molecule type" value="Genomic_DNA"/>
</dbReference>
<sequence length="176" mass="19882">MDVEQRLRRIRLWLWVVVVGLFLSGATAFPLEIEVRWLLRLVEPLSDQLPALVAWIERVHTGLVETGDRYPFMLYGTDWLAFAHLVLAVAFWGPLRDPVRNVWVVQLGMIACAGIVPLALICGPIRDIPWFWTLVDLSFAVGAFPPLWFAYRHIRRIEAAGGGWRGDRPAALADAG</sequence>
<evidence type="ECO:0000313" key="5">
    <source>
        <dbReference type="Proteomes" id="UP000275865"/>
    </source>
</evidence>
<proteinExistence type="predicted"/>
<dbReference type="OrthoDB" id="190649at2"/>
<keyword evidence="1" id="KW-0812">Transmembrane</keyword>
<dbReference type="AlphaFoldDB" id="A0A3A9YIN7"/>
<dbReference type="Proteomes" id="UP000275865">
    <property type="component" value="Unassembled WGS sequence"/>
</dbReference>
<comment type="caution">
    <text evidence="3">The sequence shown here is derived from an EMBL/GenBank/DDBJ whole genome shotgun (WGS) entry which is preliminary data.</text>
</comment>
<feature type="transmembrane region" description="Helical" evidence="1">
    <location>
        <begin position="131"/>
        <end position="151"/>
    </location>
</feature>
<evidence type="ECO:0000313" key="2">
    <source>
        <dbReference type="EMBL" id="RKN18763.1"/>
    </source>
</evidence>
<evidence type="ECO:0000313" key="4">
    <source>
        <dbReference type="Proteomes" id="UP000271548"/>
    </source>
</evidence>
<keyword evidence="1" id="KW-1133">Transmembrane helix</keyword>
<dbReference type="EMBL" id="RAZS01000005">
    <property type="protein sequence ID" value="RKN18763.1"/>
    <property type="molecule type" value="Genomic_DNA"/>
</dbReference>
<evidence type="ECO:0008006" key="6">
    <source>
        <dbReference type="Google" id="ProtNLM"/>
    </source>
</evidence>
<reference evidence="4 5" key="1">
    <citation type="submission" date="2018-09" db="EMBL/GenBank/DDBJ databases">
        <title>Micromonospora sp. nov. MS1-9, isolated from a root of Musa sp.</title>
        <authorList>
            <person name="Kuncharoen N."/>
            <person name="Kudo T."/>
            <person name="Ohkuma M."/>
            <person name="Yuki M."/>
            <person name="Tanasupawat S."/>
        </authorList>
    </citation>
    <scope>NUCLEOTIDE SEQUENCE [LARGE SCALE GENOMIC DNA]</scope>
    <source>
        <strain evidence="3 5">MS1-9</strain>
        <strain evidence="2 4">NGC1-4</strain>
    </source>
</reference>
<evidence type="ECO:0000313" key="3">
    <source>
        <dbReference type="EMBL" id="RKN34574.1"/>
    </source>
</evidence>
<dbReference type="RefSeq" id="WP_120678013.1">
    <property type="nucleotide sequence ID" value="NZ_RAZS01000005.1"/>
</dbReference>
<accession>A0A3A9YIN7</accession>
<protein>
    <recommendedName>
        <fullName evidence="6">Cytoplasmic membrane protein</fullName>
    </recommendedName>
</protein>
<feature type="transmembrane region" description="Helical" evidence="1">
    <location>
        <begin position="12"/>
        <end position="31"/>
    </location>
</feature>
<dbReference type="Proteomes" id="UP000271548">
    <property type="component" value="Unassembled WGS sequence"/>
</dbReference>